<feature type="transmembrane region" description="Helical" evidence="1">
    <location>
        <begin position="959"/>
        <end position="979"/>
    </location>
</feature>
<dbReference type="Pfam" id="PF00873">
    <property type="entry name" value="ACR_tran"/>
    <property type="match status" value="1"/>
</dbReference>
<dbReference type="Gene3D" id="3.30.70.1440">
    <property type="entry name" value="Multidrug efflux transporter AcrB pore domain"/>
    <property type="match status" value="1"/>
</dbReference>
<feature type="transmembrane region" description="Helical" evidence="1">
    <location>
        <begin position="360"/>
        <end position="380"/>
    </location>
</feature>
<keyword evidence="1" id="KW-1133">Transmembrane helix</keyword>
<dbReference type="SUPFAM" id="SSF82866">
    <property type="entry name" value="Multidrug efflux transporter AcrB transmembrane domain"/>
    <property type="match status" value="2"/>
</dbReference>
<feature type="transmembrane region" description="Helical" evidence="1">
    <location>
        <begin position="857"/>
        <end position="877"/>
    </location>
</feature>
<dbReference type="Gene3D" id="3.30.70.1320">
    <property type="entry name" value="Multidrug efflux transporter AcrB pore domain like"/>
    <property type="match status" value="1"/>
</dbReference>
<dbReference type="Gene3D" id="3.30.70.1430">
    <property type="entry name" value="Multidrug efflux transporter AcrB pore domain"/>
    <property type="match status" value="2"/>
</dbReference>
<organism evidence="2 3">
    <name type="scientific">Selenomonas ruminantium</name>
    <dbReference type="NCBI Taxonomy" id="971"/>
    <lineage>
        <taxon>Bacteria</taxon>
        <taxon>Bacillati</taxon>
        <taxon>Bacillota</taxon>
        <taxon>Negativicutes</taxon>
        <taxon>Selenomonadales</taxon>
        <taxon>Selenomonadaceae</taxon>
        <taxon>Selenomonas</taxon>
    </lineage>
</organism>
<dbReference type="GO" id="GO:0042910">
    <property type="term" value="F:xenobiotic transmembrane transporter activity"/>
    <property type="evidence" value="ECO:0007669"/>
    <property type="project" value="TreeGrafter"/>
</dbReference>
<dbReference type="EMBL" id="FRBC01000005">
    <property type="protein sequence ID" value="SHK47621.1"/>
    <property type="molecule type" value="Genomic_DNA"/>
</dbReference>
<gene>
    <name evidence="2" type="ORF">SAMN05216582_10545</name>
</gene>
<dbReference type="OrthoDB" id="9757876at2"/>
<feature type="transmembrane region" description="Helical" evidence="1">
    <location>
        <begin position="884"/>
        <end position="902"/>
    </location>
</feature>
<evidence type="ECO:0000313" key="2">
    <source>
        <dbReference type="EMBL" id="SHK47621.1"/>
    </source>
</evidence>
<protein>
    <submittedName>
        <fullName evidence="2">Multidrug efflux pump</fullName>
    </submittedName>
</protein>
<feature type="transmembrane region" description="Helical" evidence="1">
    <location>
        <begin position="462"/>
        <end position="485"/>
    </location>
</feature>
<evidence type="ECO:0000313" key="3">
    <source>
        <dbReference type="Proteomes" id="UP000184263"/>
    </source>
</evidence>
<dbReference type="PANTHER" id="PTHR32063">
    <property type="match status" value="1"/>
</dbReference>
<dbReference type="InterPro" id="IPR027463">
    <property type="entry name" value="AcrB_DN_DC_subdom"/>
</dbReference>
<name>A0A1M6SSC5_SELRU</name>
<feature type="transmembrane region" description="Helical" evidence="1">
    <location>
        <begin position="335"/>
        <end position="354"/>
    </location>
</feature>
<dbReference type="RefSeq" id="WP_073088466.1">
    <property type="nucleotide sequence ID" value="NZ_FRBC01000005.1"/>
</dbReference>
<feature type="transmembrane region" description="Helical" evidence="1">
    <location>
        <begin position="985"/>
        <end position="1008"/>
    </location>
</feature>
<dbReference type="PANTHER" id="PTHR32063:SF18">
    <property type="entry name" value="CATION EFFLUX SYSTEM PROTEIN"/>
    <property type="match status" value="1"/>
</dbReference>
<dbReference type="Proteomes" id="UP000184263">
    <property type="component" value="Unassembled WGS sequence"/>
</dbReference>
<feature type="transmembrane region" description="Helical" evidence="1">
    <location>
        <begin position="14"/>
        <end position="33"/>
    </location>
</feature>
<dbReference type="SUPFAM" id="SSF82693">
    <property type="entry name" value="Multidrug efflux transporter AcrB pore domain, PN1, PN2, PC1 and PC2 subdomains"/>
    <property type="match status" value="2"/>
</dbReference>
<feature type="transmembrane region" description="Helical" evidence="1">
    <location>
        <begin position="387"/>
        <end position="407"/>
    </location>
</feature>
<dbReference type="InterPro" id="IPR001036">
    <property type="entry name" value="Acrflvin-R"/>
</dbReference>
<feature type="transmembrane region" description="Helical" evidence="1">
    <location>
        <begin position="527"/>
        <end position="545"/>
    </location>
</feature>
<dbReference type="Gene3D" id="1.20.1640.10">
    <property type="entry name" value="Multidrug efflux transporter AcrB transmembrane domain"/>
    <property type="match status" value="2"/>
</dbReference>
<evidence type="ECO:0000256" key="1">
    <source>
        <dbReference type="SAM" id="Phobius"/>
    </source>
</evidence>
<feature type="transmembrane region" description="Helical" evidence="1">
    <location>
        <begin position="908"/>
        <end position="928"/>
    </location>
</feature>
<sequence length="1018" mass="112278">MRNLTEVSLKNRTLVWYFIVITAIGGILSYFQLGRMEDPQFTIRQMVISAAWPGATAEEMQEQVTDKLEKRLQDTPHLKAIKSENRAGQAVIYVELQDEMHKGDIRPTWRDVRNFCEDIKKDLPEGVYGPYYNDRFDDVFGTVYAVTGDGYSYEELRQYAEKTRRMLLNVPSVQKVELIGEQKEKIYVELDTMKLSELGISPQAISNALKTQNEMTAAAMVDTDSSNVYLRLSGQFADVKAIEETPISAGGRNFRLGDVAKVSRKAGSPADSKMFFNGEPAIGIAVSMEDGGNILALGENLKKQITAIQGELPAGLEIQQVANQSEVVRSSINEFIKTLMEAIVIVLAVSFMSLGWRTGMVVACCIPLVLCGVFIFMYVLGIDLHKVSLGSLIIALGLLVDDAIIAVEMMSVKLEAGLSRFEAACFAFKATAKPMLTGTLITCAGFIPVAFSKGMASEFCSALFPVIGIALVLSWVVSVMVAPLLGTYMIRVKPKVDEQGELNPYQSRFYVEFRKVLQLFLTHRRTVLLGTVALFVLSLAMMPHIRQEFFPSSTRPEVLMELKLPEGSSMEASQAVADRMSNFLQQHEDLLDNYSYYVGRYAPRFVLTVDPKASTDNVANFVIVTKDVKAREKLAEELKASFNEEFSDVRAKLQYLQTGPPTDYPVMLRVTGYNTEKTKELAHKVEEIVAADSNNYNVHLDWNEKSKVVKLELDQDKLKSLGLSAQAVKQMIYTEVTGAKAAQFYTGDRTLDITLRLSVADREDLGKIGSLPVYLGSAGYVPLEQIAKISYGAEDGLIKRRNLLPTITVQAEVHEGTANDATKKAYEATKELRENLPFGCDIQVAGALENSNNASRFLLAPVPAMIFVIMTLLMFQLDSAKQMLLTLLTAPLGLIGVVWGMLLTDSAMGFVAELGILALFGMIIRNSVILIDQIKKHIAAGETPYDAVVDSAILRFRPIMLTAAAAILGMIPLMASTFWGPMAVAISSGLLVATILTLLVLPTMYAVAYKVENDVHTD</sequence>
<dbReference type="AlphaFoldDB" id="A0A1M6SSC5"/>
<dbReference type="SUPFAM" id="SSF82714">
    <property type="entry name" value="Multidrug efflux transporter AcrB TolC docking domain, DN and DC subdomains"/>
    <property type="match status" value="2"/>
</dbReference>
<keyword evidence="1" id="KW-0472">Membrane</keyword>
<dbReference type="PRINTS" id="PR00702">
    <property type="entry name" value="ACRIFLAVINRP"/>
</dbReference>
<reference evidence="2 3" key="1">
    <citation type="submission" date="2016-11" db="EMBL/GenBank/DDBJ databases">
        <authorList>
            <person name="Jaros S."/>
            <person name="Januszkiewicz K."/>
            <person name="Wedrychowicz H."/>
        </authorList>
    </citation>
    <scope>NUCLEOTIDE SEQUENCE [LARGE SCALE GENOMIC DNA]</scope>
    <source>
        <strain evidence="2 3">HD4</strain>
    </source>
</reference>
<proteinExistence type="predicted"/>
<keyword evidence="1" id="KW-0812">Transmembrane</keyword>
<dbReference type="GO" id="GO:0005886">
    <property type="term" value="C:plasma membrane"/>
    <property type="evidence" value="ECO:0007669"/>
    <property type="project" value="TreeGrafter"/>
</dbReference>
<dbReference type="Gene3D" id="3.30.2090.10">
    <property type="entry name" value="Multidrug efflux transporter AcrB TolC docking domain, DN and DC subdomains"/>
    <property type="match status" value="2"/>
</dbReference>
<accession>A0A1M6SSC5</accession>